<comment type="caution">
    <text evidence="2">The sequence shown here is derived from an EMBL/GenBank/DDBJ whole genome shotgun (WGS) entry which is preliminary data.</text>
</comment>
<dbReference type="AlphaFoldDB" id="A0A2M8LBZ8"/>
<organism evidence="2 3">
    <name type="scientific">Candidatus Taylorbacteria bacterium CG10_big_fil_rev_8_21_14_0_10_41_48</name>
    <dbReference type="NCBI Taxonomy" id="1975024"/>
    <lineage>
        <taxon>Bacteria</taxon>
        <taxon>Candidatus Tayloriibacteriota</taxon>
    </lineage>
</organism>
<keyword evidence="1" id="KW-1133">Transmembrane helix</keyword>
<feature type="transmembrane region" description="Helical" evidence="1">
    <location>
        <begin position="56"/>
        <end position="75"/>
    </location>
</feature>
<dbReference type="EMBL" id="PFEQ01000012">
    <property type="protein sequence ID" value="PJE74125.1"/>
    <property type="molecule type" value="Genomic_DNA"/>
</dbReference>
<dbReference type="InterPro" id="IPR043993">
    <property type="entry name" value="T4SS_pilin"/>
</dbReference>
<sequence>MNISQTKLNIIAIYVAFFLISFALLIPGGVFGQETGIVPCNGPDCNFCSLAQLGQNIINLAIFLAVFLSAILFAWAGWNYLTNFGDTGKVSKAHEIFRNVAVGFIIVLAAWLIVDTLMKTLLGGKFGPWNEVCGGSAANASQTGGLILDGSFRDVYDRALDNQQ</sequence>
<accession>A0A2M8LBZ8</accession>
<dbReference type="Pfam" id="PF18895">
    <property type="entry name" value="T4SS_pilin"/>
    <property type="match status" value="1"/>
</dbReference>
<name>A0A2M8LBZ8_9BACT</name>
<gene>
    <name evidence="2" type="ORF">COV01_02625</name>
</gene>
<keyword evidence="1" id="KW-0472">Membrane</keyword>
<evidence type="ECO:0000256" key="1">
    <source>
        <dbReference type="SAM" id="Phobius"/>
    </source>
</evidence>
<dbReference type="Proteomes" id="UP000228700">
    <property type="component" value="Unassembled WGS sequence"/>
</dbReference>
<evidence type="ECO:0000313" key="2">
    <source>
        <dbReference type="EMBL" id="PJE74125.1"/>
    </source>
</evidence>
<evidence type="ECO:0000313" key="3">
    <source>
        <dbReference type="Proteomes" id="UP000228700"/>
    </source>
</evidence>
<keyword evidence="1" id="KW-0812">Transmembrane</keyword>
<reference evidence="3" key="1">
    <citation type="submission" date="2017-09" db="EMBL/GenBank/DDBJ databases">
        <title>Depth-based differentiation of microbial function through sediment-hosted aquifers and enrichment of novel symbionts in the deep terrestrial subsurface.</title>
        <authorList>
            <person name="Probst A.J."/>
            <person name="Ladd B."/>
            <person name="Jarett J.K."/>
            <person name="Geller-Mcgrath D.E."/>
            <person name="Sieber C.M.K."/>
            <person name="Emerson J.B."/>
            <person name="Anantharaman K."/>
            <person name="Thomas B.C."/>
            <person name="Malmstrom R."/>
            <person name="Stieglmeier M."/>
            <person name="Klingl A."/>
            <person name="Woyke T."/>
            <person name="Ryan C.M."/>
            <person name="Banfield J.F."/>
        </authorList>
    </citation>
    <scope>NUCLEOTIDE SEQUENCE [LARGE SCALE GENOMIC DNA]</scope>
</reference>
<proteinExistence type="predicted"/>
<feature type="transmembrane region" description="Helical" evidence="1">
    <location>
        <begin position="96"/>
        <end position="114"/>
    </location>
</feature>
<protein>
    <submittedName>
        <fullName evidence="2">Uncharacterized protein</fullName>
    </submittedName>
</protein>